<feature type="coiled-coil region" evidence="1">
    <location>
        <begin position="253"/>
        <end position="280"/>
    </location>
</feature>
<reference evidence="3" key="2">
    <citation type="journal article" date="2023" name="IMA Fungus">
        <title>Comparative genomic study of the Penicillium genus elucidates a diverse pangenome and 15 lateral gene transfer events.</title>
        <authorList>
            <person name="Petersen C."/>
            <person name="Sorensen T."/>
            <person name="Nielsen M.R."/>
            <person name="Sondergaard T.E."/>
            <person name="Sorensen J.L."/>
            <person name="Fitzpatrick D.A."/>
            <person name="Frisvad J.C."/>
            <person name="Nielsen K.L."/>
        </authorList>
    </citation>
    <scope>NUCLEOTIDE SEQUENCE</scope>
    <source>
        <strain evidence="3">IBT 15544</strain>
    </source>
</reference>
<comment type="caution">
    <text evidence="3">The sequence shown here is derived from an EMBL/GenBank/DDBJ whole genome shotgun (WGS) entry which is preliminary data.</text>
</comment>
<reference evidence="3" key="1">
    <citation type="submission" date="2022-12" db="EMBL/GenBank/DDBJ databases">
        <authorList>
            <person name="Petersen C."/>
        </authorList>
    </citation>
    <scope>NUCLEOTIDE SEQUENCE</scope>
    <source>
        <strain evidence="3">IBT 15544</strain>
    </source>
</reference>
<evidence type="ECO:0000313" key="4">
    <source>
        <dbReference type="Proteomes" id="UP001150904"/>
    </source>
</evidence>
<gene>
    <name evidence="3" type="ORF">N7498_004232</name>
</gene>
<organism evidence="3 4">
    <name type="scientific">Penicillium cinerascens</name>
    <dbReference type="NCBI Taxonomy" id="70096"/>
    <lineage>
        <taxon>Eukaryota</taxon>
        <taxon>Fungi</taxon>
        <taxon>Dikarya</taxon>
        <taxon>Ascomycota</taxon>
        <taxon>Pezizomycotina</taxon>
        <taxon>Eurotiomycetes</taxon>
        <taxon>Eurotiomycetidae</taxon>
        <taxon>Eurotiales</taxon>
        <taxon>Aspergillaceae</taxon>
        <taxon>Penicillium</taxon>
    </lineage>
</organism>
<dbReference type="EMBL" id="JAPQKR010000008">
    <property type="protein sequence ID" value="KAJ5212586.1"/>
    <property type="molecule type" value="Genomic_DNA"/>
</dbReference>
<dbReference type="GeneID" id="83178595"/>
<dbReference type="AlphaFoldDB" id="A0A9W9T7V8"/>
<feature type="region of interest" description="Disordered" evidence="2">
    <location>
        <begin position="13"/>
        <end position="40"/>
    </location>
</feature>
<dbReference type="Proteomes" id="UP001150904">
    <property type="component" value="Unassembled WGS sequence"/>
</dbReference>
<dbReference type="RefSeq" id="XP_058310756.1">
    <property type="nucleotide sequence ID" value="XM_058451294.1"/>
</dbReference>
<evidence type="ECO:0000313" key="3">
    <source>
        <dbReference type="EMBL" id="KAJ5212586.1"/>
    </source>
</evidence>
<evidence type="ECO:0000256" key="2">
    <source>
        <dbReference type="SAM" id="MobiDB-lite"/>
    </source>
</evidence>
<proteinExistence type="predicted"/>
<keyword evidence="1" id="KW-0175">Coiled coil</keyword>
<feature type="compositionally biased region" description="Low complexity" evidence="2">
    <location>
        <begin position="361"/>
        <end position="379"/>
    </location>
</feature>
<evidence type="ECO:0000256" key="1">
    <source>
        <dbReference type="SAM" id="Coils"/>
    </source>
</evidence>
<sequence length="725" mass="79239">MNMDGAMEQCELPSFQPNSIAGDDLGLTLSPGSQSQMPESWLQDGNALDLGIDIGLDFDPFTDFGQLVSQLDGSNKRTRDDLDDLFEEGCSSPEPKKQNTGDQQLSPAWDKSLNIGSTNEASILSHAAPDSHATASASSAIQKKFCLDQQSIAYHAAVEAMVHRPYPKHISPYGSVGYRPSAPGLHSMRIATEVSHDTLHNRLLNSRRRVDVLTAERNRYRDALLKYTSIDPKTGRLGIHVQEAELATLRRVCTTQQQRAKNFKAEIEEWKGKYVKLAQTHNSLVRDYQQYTSSGTAKKPNVSNEWEGRYTQLSQAYNDLLGMCAQLNPSIQIAPLRQSWKHPESNPACDPSTSAIQHPAPSNTNISYPSPPTSTSSPIHLSATVLPQLSPDLPEDRVALDLHSQPHHTEDFAPRAPTNSPVHPSTAGSVTMNNNTAFTINLAHGATGANARPINNPMNSTANLYHSHAVSPKEVEVIDLTIDDLDTDKVSTQGFAPMRNVQDTPLTKFHREFRKKDLKWLHQVSDHDAVDKVFGSLNPHHKKKVYENGLGVCHNVLETQKHIRRNLGGPFNDPTSDLLVSASAALENHVAANAALVHAAIAMKKNAAGSAARSAVKSTPKLTITAITKTTTKITTKPTITSSIKVIKAAKASVKSAIETAVEFATKPHTPEPDDPAAVAAVQAGFYNPTDDDLGRMIEDEMLQEMIDREMEDMEVMKTVISNLS</sequence>
<accession>A0A9W9T7V8</accession>
<dbReference type="OrthoDB" id="4366200at2759"/>
<name>A0A9W9T7V8_9EURO</name>
<feature type="region of interest" description="Disordered" evidence="2">
    <location>
        <begin position="341"/>
        <end position="379"/>
    </location>
</feature>
<protein>
    <submittedName>
        <fullName evidence="3">Uncharacterized protein</fullName>
    </submittedName>
</protein>
<feature type="region of interest" description="Disordered" evidence="2">
    <location>
        <begin position="74"/>
        <end position="112"/>
    </location>
</feature>
<keyword evidence="4" id="KW-1185">Reference proteome</keyword>